<dbReference type="GO" id="GO:0015888">
    <property type="term" value="P:thiamine transport"/>
    <property type="evidence" value="ECO:0007669"/>
    <property type="project" value="TreeGrafter"/>
</dbReference>
<keyword evidence="1" id="KW-0732">Signal</keyword>
<organism evidence="2 3">
    <name type="scientific">Blautia pseudococcoides</name>
    <dbReference type="NCBI Taxonomy" id="1796616"/>
    <lineage>
        <taxon>Bacteria</taxon>
        <taxon>Bacillati</taxon>
        <taxon>Bacillota</taxon>
        <taxon>Clostridia</taxon>
        <taxon>Lachnospirales</taxon>
        <taxon>Lachnospiraceae</taxon>
        <taxon>Blautia</taxon>
    </lineage>
</organism>
<accession>A0A1C7ICF5</accession>
<dbReference type="Gene3D" id="3.40.190.10">
    <property type="entry name" value="Periplasmic binding protein-like II"/>
    <property type="match status" value="2"/>
</dbReference>
<evidence type="ECO:0000256" key="1">
    <source>
        <dbReference type="ARBA" id="ARBA00022729"/>
    </source>
</evidence>
<dbReference type="EMBL" id="CP015405">
    <property type="protein sequence ID" value="ANU77331.1"/>
    <property type="molecule type" value="Genomic_DNA"/>
</dbReference>
<dbReference type="Pfam" id="PF13343">
    <property type="entry name" value="SBP_bac_6"/>
    <property type="match status" value="1"/>
</dbReference>
<dbReference type="STRING" id="1796616.A4V09_17215"/>
<dbReference type="KEGG" id="byl:A4V09_17215"/>
<evidence type="ECO:0000313" key="2">
    <source>
        <dbReference type="EMBL" id="ANU77331.1"/>
    </source>
</evidence>
<dbReference type="AlphaFoldDB" id="A0A1C7ICF5"/>
<proteinExistence type="predicted"/>
<reference evidence="2" key="1">
    <citation type="submission" date="2017-04" db="EMBL/GenBank/DDBJ databases">
        <title>Complete Genome Sequences of Twelve Strains of a Stable Defined Moderately Diverse Mouse Microbiota 2 (sDMDMm2).</title>
        <authorList>
            <person name="Uchimura Y."/>
            <person name="Wyss M."/>
            <person name="Brugiroux S."/>
            <person name="Limenitakis J.P."/>
            <person name="Stecher B."/>
            <person name="McCoy K.D."/>
            <person name="Macpherson A.J."/>
        </authorList>
    </citation>
    <scope>NUCLEOTIDE SEQUENCE</scope>
    <source>
        <strain evidence="2">YL58</strain>
    </source>
</reference>
<dbReference type="OrthoDB" id="179400at2"/>
<protein>
    <submittedName>
        <fullName evidence="2">Iron ABC transporter substrate-binding protein</fullName>
    </submittedName>
</protein>
<dbReference type="GO" id="GO:0030976">
    <property type="term" value="F:thiamine pyrophosphate binding"/>
    <property type="evidence" value="ECO:0007669"/>
    <property type="project" value="TreeGrafter"/>
</dbReference>
<sequence length="324" mass="36713">MKKILAGLLVVIAALYLVINKQDSNTLVIYSALEQYRNDDLKAHLADEFPGLNVQIMYMPTAKVAAKVQTEKESSDADIVLGIETGYMEKMKDALADVVEYSRLDYIDGMLPEHGKYLIWESYGGGFAVNTEILDKYGIDEPKTYEDLLKPEFKNRISIQNPKSSSTGYNFYLNLRNVWGEEKALDYFDKLNENVKQYSESGSGPVKLLIQGECAVGTALTYQVVTEINNGNPLKMIYPESGSPYSLDGVSIVKGKDDKQDVKDVFAYLVNDYLVYDKDHYNPGRILEGQKSRMKNYPENIKYADMTGIDDLELRDELLGKWKY</sequence>
<evidence type="ECO:0000313" key="3">
    <source>
        <dbReference type="Proteomes" id="UP000092574"/>
    </source>
</evidence>
<dbReference type="GO" id="GO:0030975">
    <property type="term" value="F:thiamine binding"/>
    <property type="evidence" value="ECO:0007669"/>
    <property type="project" value="TreeGrafter"/>
</dbReference>
<dbReference type="GO" id="GO:0030288">
    <property type="term" value="C:outer membrane-bounded periplasmic space"/>
    <property type="evidence" value="ECO:0007669"/>
    <property type="project" value="TreeGrafter"/>
</dbReference>
<dbReference type="SUPFAM" id="SSF53850">
    <property type="entry name" value="Periplasmic binding protein-like II"/>
    <property type="match status" value="1"/>
</dbReference>
<dbReference type="PANTHER" id="PTHR30006:SF2">
    <property type="entry name" value="ABC TRANSPORTER SUBSTRATE-BINDING PROTEIN"/>
    <property type="match status" value="1"/>
</dbReference>
<dbReference type="RefSeq" id="WP_065543460.1">
    <property type="nucleotide sequence ID" value="NZ_CP015405.2"/>
</dbReference>
<name>A0A1C7ICF5_9FIRM</name>
<keyword evidence="3" id="KW-1185">Reference proteome</keyword>
<dbReference type="PANTHER" id="PTHR30006">
    <property type="entry name" value="THIAMINE-BINDING PERIPLASMIC PROTEIN-RELATED"/>
    <property type="match status" value="1"/>
</dbReference>
<dbReference type="Proteomes" id="UP000092574">
    <property type="component" value="Chromosome"/>
</dbReference>
<gene>
    <name evidence="2" type="ORF">A4V09_17215</name>
</gene>